<dbReference type="CDD" id="cd02440">
    <property type="entry name" value="AdoMet_MTases"/>
    <property type="match status" value="1"/>
</dbReference>
<dbReference type="STRING" id="28573.A0A0U1LKI8"/>
<gene>
    <name evidence="6" type="ORF">PISL3812_00896</name>
</gene>
<dbReference type="Pfam" id="PF00891">
    <property type="entry name" value="Methyltransf_2"/>
    <property type="match status" value="1"/>
</dbReference>
<keyword evidence="3" id="KW-0949">S-adenosyl-L-methionine</keyword>
<dbReference type="InterPro" id="IPR036390">
    <property type="entry name" value="WH_DNA-bd_sf"/>
</dbReference>
<evidence type="ECO:0000256" key="2">
    <source>
        <dbReference type="ARBA" id="ARBA00022679"/>
    </source>
</evidence>
<sequence>MDSIVDQIRSLVSKANAEEQLKILNTLNELQIEFQDPMEHIFGIYCSIVQVASIKIAVDLGLFRKLAALGKGSSRTVVQLSQDTGADPELLARILRFLASVRYVQEVGIDTYTAGKFTYILAHNHTEAAVVHVTGLMNPVLNSTPDFLAETGYKNITDTAKTPFQKAFNTELKPFEWLPQHPKLFASMQVVMTSLQSSNWTEGFDVFDKKIKSLSATTTRPSEPPFFVDVGGGYGHQCVQLLKKYPCLHGRLILEDLPEAIEKAERVDGIKYLTQDFFEPQTVKAAKFYYMRRILHDWPDDDCVKIFKRLADALGVDSKILLDEVVLPDTGAYWQSTLADLTMMVSFAGAERTSRKWHEIADRAGLKISQVHVFDVRQGYAITILEKA</sequence>
<protein>
    <submittedName>
        <fullName evidence="6">Demethylsterigmatocystin 6-O-methyltransferase</fullName>
    </submittedName>
</protein>
<dbReference type="Proteomes" id="UP000054383">
    <property type="component" value="Unassembled WGS sequence"/>
</dbReference>
<evidence type="ECO:0000313" key="6">
    <source>
        <dbReference type="EMBL" id="CRG83544.1"/>
    </source>
</evidence>
<feature type="active site" description="Proton acceptor" evidence="4">
    <location>
        <position position="296"/>
    </location>
</feature>
<dbReference type="AlphaFoldDB" id="A0A0U1LKI8"/>
<evidence type="ECO:0000259" key="5">
    <source>
        <dbReference type="Pfam" id="PF00891"/>
    </source>
</evidence>
<keyword evidence="1 6" id="KW-0489">Methyltransferase</keyword>
<dbReference type="Gene3D" id="1.10.10.10">
    <property type="entry name" value="Winged helix-like DNA-binding domain superfamily/Winged helix DNA-binding domain"/>
    <property type="match status" value="1"/>
</dbReference>
<dbReference type="PIRSF" id="PIRSF005739">
    <property type="entry name" value="O-mtase"/>
    <property type="match status" value="1"/>
</dbReference>
<reference evidence="6 7" key="1">
    <citation type="submission" date="2015-04" db="EMBL/GenBank/DDBJ databases">
        <authorList>
            <person name="Syromyatnikov M.Y."/>
            <person name="Popov V.N."/>
        </authorList>
    </citation>
    <scope>NUCLEOTIDE SEQUENCE [LARGE SCALE GENOMIC DNA]</scope>
    <source>
        <strain evidence="6">WF-38-12</strain>
    </source>
</reference>
<dbReference type="EMBL" id="CVMT01000001">
    <property type="protein sequence ID" value="CRG83544.1"/>
    <property type="molecule type" value="Genomic_DNA"/>
</dbReference>
<dbReference type="SUPFAM" id="SSF46785">
    <property type="entry name" value="Winged helix' DNA-binding domain"/>
    <property type="match status" value="1"/>
</dbReference>
<evidence type="ECO:0000256" key="4">
    <source>
        <dbReference type="PIRSR" id="PIRSR005739-1"/>
    </source>
</evidence>
<dbReference type="PROSITE" id="PS51683">
    <property type="entry name" value="SAM_OMT_II"/>
    <property type="match status" value="1"/>
</dbReference>
<evidence type="ECO:0000256" key="1">
    <source>
        <dbReference type="ARBA" id="ARBA00022603"/>
    </source>
</evidence>
<dbReference type="InterPro" id="IPR016461">
    <property type="entry name" value="COMT-like"/>
</dbReference>
<accession>A0A0U1LKI8</accession>
<dbReference type="PANTHER" id="PTHR43712">
    <property type="entry name" value="PUTATIVE (AFU_ORTHOLOGUE AFUA_4G14580)-RELATED"/>
    <property type="match status" value="1"/>
</dbReference>
<dbReference type="GO" id="GO:0008171">
    <property type="term" value="F:O-methyltransferase activity"/>
    <property type="evidence" value="ECO:0007669"/>
    <property type="project" value="InterPro"/>
</dbReference>
<name>A0A0U1LKI8_TALIS</name>
<dbReference type="OMA" id="RIMHDWP"/>
<feature type="domain" description="O-methyltransferase C-terminal" evidence="5">
    <location>
        <begin position="226"/>
        <end position="366"/>
    </location>
</feature>
<keyword evidence="2 6" id="KW-0808">Transferase</keyword>
<dbReference type="Gene3D" id="3.40.50.150">
    <property type="entry name" value="Vaccinia Virus protein VP39"/>
    <property type="match status" value="1"/>
</dbReference>
<evidence type="ECO:0000256" key="3">
    <source>
        <dbReference type="ARBA" id="ARBA00022691"/>
    </source>
</evidence>
<dbReference type="SUPFAM" id="SSF53335">
    <property type="entry name" value="S-adenosyl-L-methionine-dependent methyltransferases"/>
    <property type="match status" value="1"/>
</dbReference>
<keyword evidence="7" id="KW-1185">Reference proteome</keyword>
<dbReference type="InterPro" id="IPR036388">
    <property type="entry name" value="WH-like_DNA-bd_sf"/>
</dbReference>
<dbReference type="InterPro" id="IPR001077">
    <property type="entry name" value="COMT_C"/>
</dbReference>
<proteinExistence type="predicted"/>
<organism evidence="6 7">
    <name type="scientific">Talaromyces islandicus</name>
    <name type="common">Penicillium islandicum</name>
    <dbReference type="NCBI Taxonomy" id="28573"/>
    <lineage>
        <taxon>Eukaryota</taxon>
        <taxon>Fungi</taxon>
        <taxon>Dikarya</taxon>
        <taxon>Ascomycota</taxon>
        <taxon>Pezizomycotina</taxon>
        <taxon>Eurotiomycetes</taxon>
        <taxon>Eurotiomycetidae</taxon>
        <taxon>Eurotiales</taxon>
        <taxon>Trichocomaceae</taxon>
        <taxon>Talaromyces</taxon>
        <taxon>Talaromyces sect. Islandici</taxon>
    </lineage>
</organism>
<dbReference type="GO" id="GO:0032259">
    <property type="term" value="P:methylation"/>
    <property type="evidence" value="ECO:0007669"/>
    <property type="project" value="UniProtKB-KW"/>
</dbReference>
<evidence type="ECO:0000313" key="7">
    <source>
        <dbReference type="Proteomes" id="UP000054383"/>
    </source>
</evidence>
<dbReference type="OrthoDB" id="2410195at2759"/>
<dbReference type="InterPro" id="IPR029063">
    <property type="entry name" value="SAM-dependent_MTases_sf"/>
</dbReference>
<dbReference type="PANTHER" id="PTHR43712:SF1">
    <property type="entry name" value="HYPOTHETICAL O-METHYLTRANSFERASE (EUROFUNG)-RELATED"/>
    <property type="match status" value="1"/>
</dbReference>